<feature type="domain" description="Cyclic nucleotide-binding" evidence="1">
    <location>
        <begin position="10"/>
        <end position="64"/>
    </location>
</feature>
<accession>A0A1W1CXP2</accession>
<dbReference type="AlphaFoldDB" id="A0A1W1CXP2"/>
<dbReference type="Gene3D" id="2.60.120.10">
    <property type="entry name" value="Jelly Rolls"/>
    <property type="match status" value="1"/>
</dbReference>
<evidence type="ECO:0000313" key="2">
    <source>
        <dbReference type="EMBL" id="SFV70432.1"/>
    </source>
</evidence>
<dbReference type="Pfam" id="PF00027">
    <property type="entry name" value="cNMP_binding"/>
    <property type="match status" value="1"/>
</dbReference>
<reference evidence="2" key="1">
    <citation type="submission" date="2016-10" db="EMBL/GenBank/DDBJ databases">
        <authorList>
            <person name="de Groot N.N."/>
        </authorList>
    </citation>
    <scope>NUCLEOTIDE SEQUENCE</scope>
</reference>
<proteinExistence type="predicted"/>
<dbReference type="EMBL" id="FPHI01000051">
    <property type="protein sequence ID" value="SFV70432.1"/>
    <property type="molecule type" value="Genomic_DNA"/>
</dbReference>
<name>A0A1W1CXP2_9ZZZZ</name>
<sequence length="96" mass="11596">MQLLRDYINHFTKLNDEEWQELSSLFEEVKYKKGEHIYGDSEISESLYFITEGIVRSYKLEEDGRDFTWTFYCLNMDTLNHRMLMDIAVVDYVSFT</sequence>
<evidence type="ECO:0000259" key="1">
    <source>
        <dbReference type="PROSITE" id="PS50042"/>
    </source>
</evidence>
<dbReference type="PROSITE" id="PS50042">
    <property type="entry name" value="CNMP_BINDING_3"/>
    <property type="match status" value="1"/>
</dbReference>
<protein>
    <recommendedName>
        <fullName evidence="1">Cyclic nucleotide-binding domain-containing protein</fullName>
    </recommendedName>
</protein>
<gene>
    <name evidence="2" type="ORF">MNB_SV-3-346</name>
</gene>
<organism evidence="2">
    <name type="scientific">hydrothermal vent metagenome</name>
    <dbReference type="NCBI Taxonomy" id="652676"/>
    <lineage>
        <taxon>unclassified sequences</taxon>
        <taxon>metagenomes</taxon>
        <taxon>ecological metagenomes</taxon>
    </lineage>
</organism>
<dbReference type="InterPro" id="IPR018490">
    <property type="entry name" value="cNMP-bd_dom_sf"/>
</dbReference>
<dbReference type="InterPro" id="IPR014710">
    <property type="entry name" value="RmlC-like_jellyroll"/>
</dbReference>
<dbReference type="InterPro" id="IPR000595">
    <property type="entry name" value="cNMP-bd_dom"/>
</dbReference>
<dbReference type="CDD" id="cd00038">
    <property type="entry name" value="CAP_ED"/>
    <property type="match status" value="1"/>
</dbReference>
<dbReference type="SUPFAM" id="SSF51206">
    <property type="entry name" value="cAMP-binding domain-like"/>
    <property type="match status" value="1"/>
</dbReference>